<comment type="caution">
    <text evidence="1">The sequence shown here is derived from an EMBL/GenBank/DDBJ whole genome shotgun (WGS) entry which is preliminary data.</text>
</comment>
<gene>
    <name evidence="1" type="ORF">QO005_001488</name>
</gene>
<evidence type="ECO:0008006" key="3">
    <source>
        <dbReference type="Google" id="ProtNLM"/>
    </source>
</evidence>
<evidence type="ECO:0000313" key="2">
    <source>
        <dbReference type="Proteomes" id="UP001235269"/>
    </source>
</evidence>
<protein>
    <recommendedName>
        <fullName evidence="3">Tail assembly chaperone</fullName>
    </recommendedName>
</protein>
<dbReference type="RefSeq" id="WP_307157344.1">
    <property type="nucleotide sequence ID" value="NZ_JAUSWH010000003.1"/>
</dbReference>
<dbReference type="EMBL" id="JAUSWH010000003">
    <property type="protein sequence ID" value="MDQ0455158.1"/>
    <property type="molecule type" value="Genomic_DNA"/>
</dbReference>
<proteinExistence type="predicted"/>
<evidence type="ECO:0000313" key="1">
    <source>
        <dbReference type="EMBL" id="MDQ0455158.1"/>
    </source>
</evidence>
<name>A0ABU0IAA8_9HYPH</name>
<accession>A0ABU0IAA8</accession>
<dbReference type="Proteomes" id="UP001235269">
    <property type="component" value="Unassembled WGS sequence"/>
</dbReference>
<organism evidence="1 2">
    <name type="scientific">Rhizobium paknamense</name>
    <dbReference type="NCBI Taxonomy" id="1206817"/>
    <lineage>
        <taxon>Bacteria</taxon>
        <taxon>Pseudomonadati</taxon>
        <taxon>Pseudomonadota</taxon>
        <taxon>Alphaproteobacteria</taxon>
        <taxon>Hyphomicrobiales</taxon>
        <taxon>Rhizobiaceae</taxon>
        <taxon>Rhizobium/Agrobacterium group</taxon>
        <taxon>Rhizobium</taxon>
    </lineage>
</organism>
<keyword evidence="2" id="KW-1185">Reference proteome</keyword>
<sequence length="161" mass="18793">MPKKTWAEYKREQRKRERERRLTERDAAVPDLRTPFFEYFEKHGGIDLNWYASVMGAEWFNFEDDSGIKPDNVDALAREDVENAATSLAKAELLIGLFINAATDLASVVSAYKRSEIEARLLEAQRSSPVNRDEVIRLKNLRYRLNRQVRWAFPQWRASGD</sequence>
<reference evidence="1 2" key="1">
    <citation type="submission" date="2023-07" db="EMBL/GenBank/DDBJ databases">
        <title>Genomic Encyclopedia of Type Strains, Phase IV (KMG-IV): sequencing the most valuable type-strain genomes for metagenomic binning, comparative biology and taxonomic classification.</title>
        <authorList>
            <person name="Goeker M."/>
        </authorList>
    </citation>
    <scope>NUCLEOTIDE SEQUENCE [LARGE SCALE GENOMIC DNA]</scope>
    <source>
        <strain evidence="1 2">DSM 100301</strain>
    </source>
</reference>